<evidence type="ECO:0000259" key="7">
    <source>
        <dbReference type="PROSITE" id="PS51736"/>
    </source>
</evidence>
<dbReference type="Pfam" id="PF00239">
    <property type="entry name" value="Resolvase"/>
    <property type="match status" value="1"/>
</dbReference>
<evidence type="ECO:0000256" key="5">
    <source>
        <dbReference type="PIRSR" id="PIRSR606118-50"/>
    </source>
</evidence>
<gene>
    <name evidence="8" type="ORF">HF966_03030</name>
</gene>
<dbReference type="SMART" id="SM00857">
    <property type="entry name" value="Resolvase"/>
    <property type="match status" value="1"/>
</dbReference>
<dbReference type="SUPFAM" id="SSF53041">
    <property type="entry name" value="Resolvase-like"/>
    <property type="match status" value="1"/>
</dbReference>
<dbReference type="Gene3D" id="1.10.10.60">
    <property type="entry name" value="Homeodomain-like"/>
    <property type="match status" value="1"/>
</dbReference>
<dbReference type="Proteomes" id="UP000590460">
    <property type="component" value="Unassembled WGS sequence"/>
</dbReference>
<dbReference type="InterPro" id="IPR006119">
    <property type="entry name" value="Resolv_N"/>
</dbReference>
<dbReference type="InterPro" id="IPR006118">
    <property type="entry name" value="Recombinase_CS"/>
</dbReference>
<reference evidence="8 9" key="1">
    <citation type="submission" date="2020-04" db="EMBL/GenBank/DDBJ databases">
        <title>MicrobeNet Type strains.</title>
        <authorList>
            <person name="Nicholson A.C."/>
        </authorList>
    </citation>
    <scope>NUCLEOTIDE SEQUENCE [LARGE SCALE GENOMIC DNA]</scope>
    <source>
        <strain evidence="8 9">CCUG 54536</strain>
    </source>
</reference>
<evidence type="ECO:0000313" key="9">
    <source>
        <dbReference type="Proteomes" id="UP000590460"/>
    </source>
</evidence>
<evidence type="ECO:0000256" key="1">
    <source>
        <dbReference type="ARBA" id="ARBA00009913"/>
    </source>
</evidence>
<evidence type="ECO:0000313" key="8">
    <source>
        <dbReference type="EMBL" id="NKZ18145.1"/>
    </source>
</evidence>
<dbReference type="PANTHER" id="PTHR30461">
    <property type="entry name" value="DNA-INVERTASE FROM LAMBDOID PROPHAGE"/>
    <property type="match status" value="1"/>
</dbReference>
<dbReference type="CDD" id="cd03768">
    <property type="entry name" value="SR_ResInv"/>
    <property type="match status" value="1"/>
</dbReference>
<dbReference type="PANTHER" id="PTHR30461:SF2">
    <property type="entry name" value="SERINE RECOMBINASE PINE-RELATED"/>
    <property type="match status" value="1"/>
</dbReference>
<dbReference type="SUPFAM" id="SSF46689">
    <property type="entry name" value="Homeodomain-like"/>
    <property type="match status" value="1"/>
</dbReference>
<dbReference type="InterPro" id="IPR006120">
    <property type="entry name" value="Resolvase_HTH_dom"/>
</dbReference>
<dbReference type="InterPro" id="IPR009057">
    <property type="entry name" value="Homeodomain-like_sf"/>
</dbReference>
<dbReference type="GO" id="GO:0015074">
    <property type="term" value="P:DNA integration"/>
    <property type="evidence" value="ECO:0007669"/>
    <property type="project" value="UniProtKB-KW"/>
</dbReference>
<keyword evidence="3" id="KW-0238">DNA-binding</keyword>
<dbReference type="AlphaFoldDB" id="A0A846ZG24"/>
<proteinExistence type="inferred from homology"/>
<keyword evidence="2" id="KW-0229">DNA integration</keyword>
<dbReference type="PROSITE" id="PS00397">
    <property type="entry name" value="RECOMBINASES_1"/>
    <property type="match status" value="1"/>
</dbReference>
<dbReference type="EMBL" id="JAAXPO010000003">
    <property type="protein sequence ID" value="NKZ18145.1"/>
    <property type="molecule type" value="Genomic_DNA"/>
</dbReference>
<name>A0A846ZG24_9LACO</name>
<dbReference type="GO" id="GO:0000150">
    <property type="term" value="F:DNA strand exchange activity"/>
    <property type="evidence" value="ECO:0007669"/>
    <property type="project" value="InterPro"/>
</dbReference>
<dbReference type="GO" id="GO:0003677">
    <property type="term" value="F:DNA binding"/>
    <property type="evidence" value="ECO:0007669"/>
    <property type="project" value="UniProtKB-KW"/>
</dbReference>
<evidence type="ECO:0000256" key="3">
    <source>
        <dbReference type="ARBA" id="ARBA00023125"/>
    </source>
</evidence>
<evidence type="ECO:0000256" key="2">
    <source>
        <dbReference type="ARBA" id="ARBA00022908"/>
    </source>
</evidence>
<protein>
    <submittedName>
        <fullName evidence="8">Recombinase family protein</fullName>
    </submittedName>
</protein>
<dbReference type="Pfam" id="PF02796">
    <property type="entry name" value="HTH_7"/>
    <property type="match status" value="1"/>
</dbReference>
<organism evidence="8 9">
    <name type="scientific">Leuconostoc holzapfelii</name>
    <dbReference type="NCBI Taxonomy" id="434464"/>
    <lineage>
        <taxon>Bacteria</taxon>
        <taxon>Bacillati</taxon>
        <taxon>Bacillota</taxon>
        <taxon>Bacilli</taxon>
        <taxon>Lactobacillales</taxon>
        <taxon>Lactobacillaceae</taxon>
        <taxon>Leuconostoc</taxon>
    </lineage>
</organism>
<feature type="active site" description="O-(5'-phospho-DNA)-serine intermediate" evidence="5 6">
    <location>
        <position position="9"/>
    </location>
</feature>
<dbReference type="InterPro" id="IPR036162">
    <property type="entry name" value="Resolvase-like_N_sf"/>
</dbReference>
<evidence type="ECO:0000256" key="4">
    <source>
        <dbReference type="ARBA" id="ARBA00023172"/>
    </source>
</evidence>
<dbReference type="RefSeq" id="WP_168676180.1">
    <property type="nucleotide sequence ID" value="NZ_BPKV01000004.1"/>
</dbReference>
<sequence>MKYGYARVSTEGQHLEAQVAQLNQAGVDKIYKEKYTGTTTERPVFEKLLKTLQPHDMLVVTKLDRFARNTHEALEVMQHLFDQGVAIHILNLGLIDESPTGKLIFTIFSAFAQFERDLILTRTQEGKAYARRHNPHFREGRKETYSDMEILAASQLHENGLSYQQIAQKTGISLSTLKRRIKKIRQTSQTA</sequence>
<dbReference type="PROSITE" id="PS51736">
    <property type="entry name" value="RECOMBINASES_3"/>
    <property type="match status" value="1"/>
</dbReference>
<dbReference type="InterPro" id="IPR050639">
    <property type="entry name" value="SSR_resolvase"/>
</dbReference>
<comment type="caution">
    <text evidence="8">The sequence shown here is derived from an EMBL/GenBank/DDBJ whole genome shotgun (WGS) entry which is preliminary data.</text>
</comment>
<evidence type="ECO:0000256" key="6">
    <source>
        <dbReference type="PROSITE-ProRule" id="PRU10137"/>
    </source>
</evidence>
<comment type="similarity">
    <text evidence="1">Belongs to the site-specific recombinase resolvase family.</text>
</comment>
<accession>A0A846ZG24</accession>
<keyword evidence="4" id="KW-0233">DNA recombination</keyword>
<feature type="domain" description="Resolvase/invertase-type recombinase catalytic" evidence="7">
    <location>
        <begin position="1"/>
        <end position="134"/>
    </location>
</feature>
<dbReference type="Gene3D" id="3.40.50.1390">
    <property type="entry name" value="Resolvase, N-terminal catalytic domain"/>
    <property type="match status" value="1"/>
</dbReference>